<protein>
    <recommendedName>
        <fullName evidence="8">Penicillin-binding protein activator LpoA</fullName>
        <shortName evidence="8">PBP activator LpoA</shortName>
    </recommendedName>
</protein>
<dbReference type="PANTHER" id="PTHR38038">
    <property type="entry name" value="PENICILLIN-BINDING PROTEIN ACTIVATOR LPOA"/>
    <property type="match status" value="1"/>
</dbReference>
<sequence length="575" mass="64014">MFAILLQRINFKNLLMLFLSALLLAGCTANGIFGNNSSNLLKNDANYNSEFYLNQIQRQQNVEDKITYQLLAARVLVSENKIPQAEALLTELGAISDKIQLMDKNLVEAEIAAAKKENSKATNLLRTLDLSQLSPSQKSRYYQTEARIAENQYDILAAIQARIKMDTELSDTQRKQENNDRIWALLRNANRGMINNTNPQGNAGLAGWLDLARAYNDNLSNPSYLATALQNWRASYPNHSAAYLLPTELQGIFNFQQTHLGNIGLFLPLSGNAQLIGSTVKAGFDDAKGNSPENVRIFDTMTNTMPEIIAQAQQAGITTLIGPLIKSNVDNLLNSNNLQGFNILALNSTPNSRALSQVCYYGLAPEDEAQSAANKMWNDGIREPLVIVPQNDLGQRTASAFNLRWQQLAATDANTRFYNNPDDILPLLEQSGENVQALYIVALSDSLPMIKNAVDNSNRQVKLYASSRSHSGNNGPEYRMIMDGLTFSDIPFFRDTQSEQYKKVDNLTHGDYSLMRLYAMGSDAWLLINQFNELRQIPGYSINGLTGVLSAGPNCNIERGMTWFQYVNGDIRILN</sequence>
<dbReference type="EMBL" id="LWID01000001">
    <property type="protein sequence ID" value="MDG6894286.1"/>
    <property type="molecule type" value="Genomic_DNA"/>
</dbReference>
<reference evidence="10" key="1">
    <citation type="submission" date="2016-03" db="EMBL/GenBank/DDBJ databases">
        <title>Co-evolution between Pasteurellaceae and their hosts.</title>
        <authorList>
            <person name="Hansen M.J."/>
            <person name="Bojesen A.M."/>
            <person name="Planet P."/>
        </authorList>
    </citation>
    <scope>NUCLEOTIDE SEQUENCE</scope>
    <source>
        <strain evidence="10">146/S8/89</strain>
    </source>
</reference>
<evidence type="ECO:0000313" key="11">
    <source>
        <dbReference type="Proteomes" id="UP001155500"/>
    </source>
</evidence>
<comment type="function">
    <text evidence="8">Regulator of peptidoglycan synthesis that is essential for the function of penicillin-binding protein 1A (PBP1a).</text>
</comment>
<keyword evidence="4 8" id="KW-0472">Membrane</keyword>
<evidence type="ECO:0000256" key="6">
    <source>
        <dbReference type="ARBA" id="ARBA00023237"/>
    </source>
</evidence>
<gene>
    <name evidence="8" type="primary">lpoA</name>
    <name evidence="10" type="ORF">A6A20_01235</name>
</gene>
<dbReference type="InterPro" id="IPR007443">
    <property type="entry name" value="LpoA"/>
</dbReference>
<evidence type="ECO:0000256" key="3">
    <source>
        <dbReference type="ARBA" id="ARBA00022984"/>
    </source>
</evidence>
<dbReference type="CDD" id="cd06339">
    <property type="entry name" value="PBP1_YraM_LppC_lipoprotein-like"/>
    <property type="match status" value="1"/>
</dbReference>
<dbReference type="Proteomes" id="UP001155500">
    <property type="component" value="Unassembled WGS sequence"/>
</dbReference>
<keyword evidence="6 8" id="KW-0998">Cell outer membrane</keyword>
<feature type="chain" id="PRO_5040901682" description="Penicillin-binding protein activator LpoA" evidence="9">
    <location>
        <begin position="26"/>
        <end position="575"/>
    </location>
</feature>
<dbReference type="GO" id="GO:0031241">
    <property type="term" value="C:periplasmic side of cell outer membrane"/>
    <property type="evidence" value="ECO:0007669"/>
    <property type="project" value="UniProtKB-UniRule"/>
</dbReference>
<keyword evidence="11" id="KW-1185">Reference proteome</keyword>
<dbReference type="SUPFAM" id="SSF53822">
    <property type="entry name" value="Periplasmic binding protein-like I"/>
    <property type="match status" value="1"/>
</dbReference>
<dbReference type="Pfam" id="PF04348">
    <property type="entry name" value="LppC"/>
    <property type="match status" value="1"/>
</dbReference>
<dbReference type="Gene3D" id="1.25.40.650">
    <property type="match status" value="1"/>
</dbReference>
<dbReference type="GO" id="GO:0008360">
    <property type="term" value="P:regulation of cell shape"/>
    <property type="evidence" value="ECO:0007669"/>
    <property type="project" value="UniProtKB-KW"/>
</dbReference>
<proteinExistence type="inferred from homology"/>
<dbReference type="Gene3D" id="1.25.40.10">
    <property type="entry name" value="Tetratricopeptide repeat domain"/>
    <property type="match status" value="1"/>
</dbReference>
<dbReference type="InterPro" id="IPR011990">
    <property type="entry name" value="TPR-like_helical_dom_sf"/>
</dbReference>
<evidence type="ECO:0000313" key="10">
    <source>
        <dbReference type="EMBL" id="MDG6894286.1"/>
    </source>
</evidence>
<keyword evidence="7" id="KW-0449">Lipoprotein</keyword>
<organism evidence="10 11">
    <name type="scientific">Volucribacter amazonae</name>
    <dbReference type="NCBI Taxonomy" id="256731"/>
    <lineage>
        <taxon>Bacteria</taxon>
        <taxon>Pseudomonadati</taxon>
        <taxon>Pseudomonadota</taxon>
        <taxon>Gammaproteobacteria</taxon>
        <taxon>Pasteurellales</taxon>
        <taxon>Pasteurellaceae</taxon>
        <taxon>Volucribacter</taxon>
    </lineage>
</organism>
<keyword evidence="2 8" id="KW-0133">Cell shape</keyword>
<dbReference type="GO" id="GO:0030234">
    <property type="term" value="F:enzyme regulator activity"/>
    <property type="evidence" value="ECO:0007669"/>
    <property type="project" value="UniProtKB-UniRule"/>
</dbReference>
<keyword evidence="3 8" id="KW-0573">Peptidoglycan synthesis</keyword>
<accession>A0A9X4PB31</accession>
<evidence type="ECO:0000256" key="9">
    <source>
        <dbReference type="SAM" id="SignalP"/>
    </source>
</evidence>
<comment type="caution">
    <text evidence="10">The sequence shown here is derived from an EMBL/GenBank/DDBJ whole genome shotgun (WGS) entry which is preliminary data.</text>
</comment>
<evidence type="ECO:0000256" key="4">
    <source>
        <dbReference type="ARBA" id="ARBA00023136"/>
    </source>
</evidence>
<dbReference type="HAMAP" id="MF_01890">
    <property type="entry name" value="LpoA"/>
    <property type="match status" value="1"/>
</dbReference>
<dbReference type="Gene3D" id="3.40.50.2300">
    <property type="match status" value="2"/>
</dbReference>
<dbReference type="RefSeq" id="WP_279571772.1">
    <property type="nucleotide sequence ID" value="NZ_LWID01000001.1"/>
</dbReference>
<feature type="signal peptide" evidence="9">
    <location>
        <begin position="1"/>
        <end position="25"/>
    </location>
</feature>
<dbReference type="InterPro" id="IPR028082">
    <property type="entry name" value="Peripla_BP_I"/>
</dbReference>
<evidence type="ECO:0000256" key="5">
    <source>
        <dbReference type="ARBA" id="ARBA00023139"/>
    </source>
</evidence>
<keyword evidence="1 8" id="KW-0732">Signal</keyword>
<evidence type="ECO:0000256" key="8">
    <source>
        <dbReference type="HAMAP-Rule" id="MF_01890"/>
    </source>
</evidence>
<evidence type="ECO:0000256" key="1">
    <source>
        <dbReference type="ARBA" id="ARBA00022729"/>
    </source>
</evidence>
<dbReference type="GO" id="GO:0009252">
    <property type="term" value="P:peptidoglycan biosynthetic process"/>
    <property type="evidence" value="ECO:0007669"/>
    <property type="project" value="UniProtKB-UniRule"/>
</dbReference>
<evidence type="ECO:0000256" key="2">
    <source>
        <dbReference type="ARBA" id="ARBA00022960"/>
    </source>
</evidence>
<evidence type="ECO:0000256" key="7">
    <source>
        <dbReference type="ARBA" id="ARBA00023288"/>
    </source>
</evidence>
<comment type="similarity">
    <text evidence="8">Belongs to the LpoA family.</text>
</comment>
<dbReference type="AlphaFoldDB" id="A0A9X4PB31"/>
<name>A0A9X4PB31_9PAST</name>
<dbReference type="PANTHER" id="PTHR38038:SF1">
    <property type="entry name" value="PENICILLIN-BINDING PROTEIN ACTIVATOR LPOA"/>
    <property type="match status" value="1"/>
</dbReference>
<keyword evidence="5" id="KW-0564">Palmitate</keyword>
<comment type="subunit">
    <text evidence="8">Interacts with PBP1a.</text>
</comment>